<dbReference type="Proteomes" id="UP001066276">
    <property type="component" value="Chromosome 4_2"/>
</dbReference>
<sequence>MRFLSPAMAEIICWRDTSTSPFSSSRSPTRLRLRTDVMVLPPEVRACQYERGSGVAQWARLIFPLSDLTQIDSCSQQRQVYSRGAAVTSHFRLPGYVHTTRTRAAQSGWPQFRPTSTSMNDWVRSHCSHHRQSRSEELRNKRETKIRAGAGAEASAIMKAVLIRFWEA</sequence>
<reference evidence="1" key="1">
    <citation type="journal article" date="2022" name="bioRxiv">
        <title>Sequencing and chromosome-scale assembly of the giantPleurodeles waltlgenome.</title>
        <authorList>
            <person name="Brown T."/>
            <person name="Elewa A."/>
            <person name="Iarovenko S."/>
            <person name="Subramanian E."/>
            <person name="Araus A.J."/>
            <person name="Petzold A."/>
            <person name="Susuki M."/>
            <person name="Suzuki K.-i.T."/>
            <person name="Hayashi T."/>
            <person name="Toyoda A."/>
            <person name="Oliveira C."/>
            <person name="Osipova E."/>
            <person name="Leigh N.D."/>
            <person name="Simon A."/>
            <person name="Yun M.H."/>
        </authorList>
    </citation>
    <scope>NUCLEOTIDE SEQUENCE</scope>
    <source>
        <strain evidence="1">20211129_DDA</strain>
        <tissue evidence="1">Liver</tissue>
    </source>
</reference>
<organism evidence="1 2">
    <name type="scientific">Pleurodeles waltl</name>
    <name type="common">Iberian ribbed newt</name>
    <dbReference type="NCBI Taxonomy" id="8319"/>
    <lineage>
        <taxon>Eukaryota</taxon>
        <taxon>Metazoa</taxon>
        <taxon>Chordata</taxon>
        <taxon>Craniata</taxon>
        <taxon>Vertebrata</taxon>
        <taxon>Euteleostomi</taxon>
        <taxon>Amphibia</taxon>
        <taxon>Batrachia</taxon>
        <taxon>Caudata</taxon>
        <taxon>Salamandroidea</taxon>
        <taxon>Salamandridae</taxon>
        <taxon>Pleurodelinae</taxon>
        <taxon>Pleurodeles</taxon>
    </lineage>
</organism>
<protein>
    <submittedName>
        <fullName evidence="1">Uncharacterized protein</fullName>
    </submittedName>
</protein>
<dbReference type="AlphaFoldDB" id="A0AAV7SNQ3"/>
<comment type="caution">
    <text evidence="1">The sequence shown here is derived from an EMBL/GenBank/DDBJ whole genome shotgun (WGS) entry which is preliminary data.</text>
</comment>
<proteinExistence type="predicted"/>
<keyword evidence="2" id="KW-1185">Reference proteome</keyword>
<evidence type="ECO:0000313" key="1">
    <source>
        <dbReference type="EMBL" id="KAJ1165632.1"/>
    </source>
</evidence>
<dbReference type="EMBL" id="JANPWB010000008">
    <property type="protein sequence ID" value="KAJ1165632.1"/>
    <property type="molecule type" value="Genomic_DNA"/>
</dbReference>
<accession>A0AAV7SNQ3</accession>
<evidence type="ECO:0000313" key="2">
    <source>
        <dbReference type="Proteomes" id="UP001066276"/>
    </source>
</evidence>
<gene>
    <name evidence="1" type="ORF">NDU88_006051</name>
</gene>
<name>A0AAV7SNQ3_PLEWA</name>